<dbReference type="Proteomes" id="UP001596528">
    <property type="component" value="Unassembled WGS sequence"/>
</dbReference>
<gene>
    <name evidence="2" type="ORF">ACFQWB_08255</name>
</gene>
<keyword evidence="1" id="KW-0472">Membrane</keyword>
<keyword evidence="1" id="KW-0812">Transmembrane</keyword>
<dbReference type="Pfam" id="PF17259">
    <property type="entry name" value="DUF5325"/>
    <property type="match status" value="1"/>
</dbReference>
<comment type="caution">
    <text evidence="2">The sequence shown here is derived from an EMBL/GenBank/DDBJ whole genome shotgun (WGS) entry which is preliminary data.</text>
</comment>
<keyword evidence="1" id="KW-1133">Transmembrane helix</keyword>
<dbReference type="EMBL" id="JBHTGQ010000018">
    <property type="protein sequence ID" value="MFC7749932.1"/>
    <property type="molecule type" value="Genomic_DNA"/>
</dbReference>
<protein>
    <submittedName>
        <fullName evidence="2">DUF5325 family protein</fullName>
    </submittedName>
</protein>
<keyword evidence="3" id="KW-1185">Reference proteome</keyword>
<evidence type="ECO:0000313" key="2">
    <source>
        <dbReference type="EMBL" id="MFC7749932.1"/>
    </source>
</evidence>
<sequence length="59" mass="6498">MSRPLALFFAVVGTLLLCSIAIALSFRNLWLVLLSVLASVGFIGYGFVLKAKIRRKSQK</sequence>
<proteinExistence type="predicted"/>
<reference evidence="3" key="1">
    <citation type="journal article" date="2019" name="Int. J. Syst. Evol. Microbiol.">
        <title>The Global Catalogue of Microorganisms (GCM) 10K type strain sequencing project: providing services to taxonomists for standard genome sequencing and annotation.</title>
        <authorList>
            <consortium name="The Broad Institute Genomics Platform"/>
            <consortium name="The Broad Institute Genome Sequencing Center for Infectious Disease"/>
            <person name="Wu L."/>
            <person name="Ma J."/>
        </authorList>
    </citation>
    <scope>NUCLEOTIDE SEQUENCE [LARGE SCALE GENOMIC DNA]</scope>
    <source>
        <strain evidence="3">JCM 18657</strain>
    </source>
</reference>
<dbReference type="RefSeq" id="WP_138788220.1">
    <property type="nucleotide sequence ID" value="NZ_JBHTGQ010000018.1"/>
</dbReference>
<feature type="transmembrane region" description="Helical" evidence="1">
    <location>
        <begin position="31"/>
        <end position="49"/>
    </location>
</feature>
<evidence type="ECO:0000256" key="1">
    <source>
        <dbReference type="SAM" id="Phobius"/>
    </source>
</evidence>
<evidence type="ECO:0000313" key="3">
    <source>
        <dbReference type="Proteomes" id="UP001596528"/>
    </source>
</evidence>
<organism evidence="2 3">
    <name type="scientific">Paenibacillus thermoaerophilus</name>
    <dbReference type="NCBI Taxonomy" id="1215385"/>
    <lineage>
        <taxon>Bacteria</taxon>
        <taxon>Bacillati</taxon>
        <taxon>Bacillota</taxon>
        <taxon>Bacilli</taxon>
        <taxon>Bacillales</taxon>
        <taxon>Paenibacillaceae</taxon>
        <taxon>Paenibacillus</taxon>
    </lineage>
</organism>
<name>A0ABW2V188_9BACL</name>
<dbReference type="InterPro" id="IPR035211">
    <property type="entry name" value="DUF5325"/>
</dbReference>
<accession>A0ABW2V188</accession>